<keyword evidence="2" id="KW-0808">Transferase</keyword>
<organism evidence="4 5">
    <name type="scientific">Coccomyxa subellipsoidea (strain C-169)</name>
    <name type="common">Green microalga</name>
    <dbReference type="NCBI Taxonomy" id="574566"/>
    <lineage>
        <taxon>Eukaryota</taxon>
        <taxon>Viridiplantae</taxon>
        <taxon>Chlorophyta</taxon>
        <taxon>core chlorophytes</taxon>
        <taxon>Trebouxiophyceae</taxon>
        <taxon>Trebouxiophyceae incertae sedis</taxon>
        <taxon>Coccomyxaceae</taxon>
        <taxon>Coccomyxa</taxon>
        <taxon>Coccomyxa subellipsoidea</taxon>
    </lineage>
</organism>
<dbReference type="OrthoDB" id="3548at2759"/>
<dbReference type="PANTHER" id="PTHR43542">
    <property type="entry name" value="METHYLTRANSFERASE"/>
    <property type="match status" value="1"/>
</dbReference>
<dbReference type="PIRSF" id="PIRSF004553">
    <property type="entry name" value="CHP00095"/>
    <property type="match status" value="1"/>
</dbReference>
<comment type="caution">
    <text evidence="4">The sequence shown here is derived from an EMBL/GenBank/DDBJ whole genome shotgun (WGS) entry which is preliminary data.</text>
</comment>
<evidence type="ECO:0000256" key="2">
    <source>
        <dbReference type="ARBA" id="ARBA00022679"/>
    </source>
</evidence>
<dbReference type="GO" id="GO:0008168">
    <property type="term" value="F:methyltransferase activity"/>
    <property type="evidence" value="ECO:0007669"/>
    <property type="project" value="UniProtKB-KW"/>
</dbReference>
<dbReference type="EMBL" id="AGSI01000015">
    <property type="protein sequence ID" value="EIE20358.1"/>
    <property type="molecule type" value="Genomic_DNA"/>
</dbReference>
<dbReference type="CDD" id="cd02440">
    <property type="entry name" value="AdoMet_MTases"/>
    <property type="match status" value="1"/>
</dbReference>
<reference evidence="4 5" key="1">
    <citation type="journal article" date="2012" name="Genome Biol.">
        <title>The genome of the polar eukaryotic microalga coccomyxa subellipsoidea reveals traits of cold adaptation.</title>
        <authorList>
            <person name="Blanc G."/>
            <person name="Agarkova I."/>
            <person name="Grimwood J."/>
            <person name="Kuo A."/>
            <person name="Brueggeman A."/>
            <person name="Dunigan D."/>
            <person name="Gurnon J."/>
            <person name="Ladunga I."/>
            <person name="Lindquist E."/>
            <person name="Lucas S."/>
            <person name="Pangilinan J."/>
            <person name="Proschold T."/>
            <person name="Salamov A."/>
            <person name="Schmutz J."/>
            <person name="Weeks D."/>
            <person name="Yamada T."/>
            <person name="Claverie J.M."/>
            <person name="Grigoriev I."/>
            <person name="Van Etten J."/>
            <person name="Lomsadze A."/>
            <person name="Borodovsky M."/>
        </authorList>
    </citation>
    <scope>NUCLEOTIDE SEQUENCE [LARGE SCALE GENOMIC DNA]</scope>
    <source>
        <strain evidence="4 5">C-169</strain>
    </source>
</reference>
<dbReference type="AlphaFoldDB" id="I0YPN9"/>
<dbReference type="Pfam" id="PF03602">
    <property type="entry name" value="Cons_hypoth95"/>
    <property type="match status" value="1"/>
</dbReference>
<dbReference type="KEGG" id="csl:COCSUDRAFT_18562"/>
<sequence>METKRTQDLPQANARRRTAAEHKTHKRLRLVGGALAGKRITSGRGETTRPMMEKVRKAVFDMMMSFAGGNPSFLEGTRWLDLFAGTGSVGLEALSRGAAHCQFIELDPWVINNVLSPNIESCGASDSTVIHSGKAEAFLQRARDATHFSSKPFDYISVCPPYLLVSYEELFDLLSTSPLLHSGSVVFVEYPQSASKIIPDTLGPLALLRDRKYGRTQVAIYGPYED</sequence>
<dbReference type="InterPro" id="IPR004398">
    <property type="entry name" value="RNA_MeTrfase_RsmD"/>
</dbReference>
<evidence type="ECO:0000256" key="3">
    <source>
        <dbReference type="SAM" id="MobiDB-lite"/>
    </source>
</evidence>
<evidence type="ECO:0000313" key="5">
    <source>
        <dbReference type="Proteomes" id="UP000007264"/>
    </source>
</evidence>
<gene>
    <name evidence="4" type="ORF">COCSUDRAFT_18562</name>
</gene>
<proteinExistence type="predicted"/>
<accession>I0YPN9</accession>
<dbReference type="GO" id="GO:0031167">
    <property type="term" value="P:rRNA methylation"/>
    <property type="evidence" value="ECO:0007669"/>
    <property type="project" value="InterPro"/>
</dbReference>
<evidence type="ECO:0000313" key="4">
    <source>
        <dbReference type="EMBL" id="EIE20358.1"/>
    </source>
</evidence>
<dbReference type="SUPFAM" id="SSF53335">
    <property type="entry name" value="S-adenosyl-L-methionine-dependent methyltransferases"/>
    <property type="match status" value="1"/>
</dbReference>
<name>I0YPN9_COCSC</name>
<keyword evidence="1" id="KW-0489">Methyltransferase</keyword>
<feature type="region of interest" description="Disordered" evidence="3">
    <location>
        <begin position="1"/>
        <end position="23"/>
    </location>
</feature>
<dbReference type="Proteomes" id="UP000007264">
    <property type="component" value="Unassembled WGS sequence"/>
</dbReference>
<dbReference type="InterPro" id="IPR029063">
    <property type="entry name" value="SAM-dependent_MTases_sf"/>
</dbReference>
<dbReference type="Gene3D" id="3.40.50.150">
    <property type="entry name" value="Vaccinia Virus protein VP39"/>
    <property type="match status" value="1"/>
</dbReference>
<dbReference type="GeneID" id="17038334"/>
<dbReference type="PANTHER" id="PTHR43542:SF1">
    <property type="entry name" value="METHYLTRANSFERASE"/>
    <property type="match status" value="1"/>
</dbReference>
<evidence type="ECO:0000256" key="1">
    <source>
        <dbReference type="ARBA" id="ARBA00022603"/>
    </source>
</evidence>
<dbReference type="eggNOG" id="ENOG502QSWU">
    <property type="taxonomic scope" value="Eukaryota"/>
</dbReference>
<keyword evidence="5" id="KW-1185">Reference proteome</keyword>
<dbReference type="RefSeq" id="XP_005644902.1">
    <property type="nucleotide sequence ID" value="XM_005644845.1"/>
</dbReference>
<protein>
    <submittedName>
        <fullName evidence="4">Uncharacterized protein</fullName>
    </submittedName>
</protein>